<dbReference type="InterPro" id="IPR007065">
    <property type="entry name" value="HPP"/>
</dbReference>
<dbReference type="PANTHER" id="PTHR33741:SF5">
    <property type="entry name" value="TRANSMEMBRANE PROTEIN DDB_G0269096-RELATED"/>
    <property type="match status" value="1"/>
</dbReference>
<feature type="transmembrane region" description="Helical" evidence="1">
    <location>
        <begin position="25"/>
        <end position="45"/>
    </location>
</feature>
<reference evidence="3" key="1">
    <citation type="journal article" date="2023" name="Int. J. Mol. Sci.">
        <title>Metagenomics Revealed a New Genus 'Candidatus Thiocaldithrix dubininis' gen. nov., sp. nov. and a New Species 'Candidatus Thiothrix putei' sp. nov. in the Family Thiotrichaceae, Some Members of Which Have Traits of Both Na+- and H+-Motive Energetics.</title>
        <authorList>
            <person name="Ravin N.V."/>
            <person name="Muntyan M.S."/>
            <person name="Smolyakov D.D."/>
            <person name="Rudenko T.S."/>
            <person name="Beletsky A.V."/>
            <person name="Mardanov A.V."/>
            <person name="Grabovich M.Y."/>
        </authorList>
    </citation>
    <scope>NUCLEOTIDE SEQUENCE</scope>
    <source>
        <strain evidence="3">GKL-01</strain>
    </source>
</reference>
<dbReference type="PANTHER" id="PTHR33741">
    <property type="entry name" value="TRANSMEMBRANE PROTEIN DDB_G0269096-RELATED"/>
    <property type="match status" value="1"/>
</dbReference>
<gene>
    <name evidence="3" type="ORF">QJT80_01100</name>
</gene>
<feature type="domain" description="HPP transmembrane region" evidence="2">
    <location>
        <begin position="21"/>
        <end position="181"/>
    </location>
</feature>
<feature type="transmembrane region" description="Helical" evidence="1">
    <location>
        <begin position="57"/>
        <end position="76"/>
    </location>
</feature>
<dbReference type="Proteomes" id="UP001300672">
    <property type="component" value="Chromosome"/>
</dbReference>
<proteinExistence type="predicted"/>
<evidence type="ECO:0000313" key="3">
    <source>
        <dbReference type="EMBL" id="WGZ91082.1"/>
    </source>
</evidence>
<dbReference type="InterPro" id="IPR058581">
    <property type="entry name" value="TM_HPP"/>
</dbReference>
<name>A0AA95KK72_9GAMM</name>
<reference evidence="3" key="2">
    <citation type="submission" date="2023-04" db="EMBL/GenBank/DDBJ databases">
        <authorList>
            <person name="Beletskiy A.V."/>
            <person name="Mardanov A.V."/>
            <person name="Ravin N.V."/>
        </authorList>
    </citation>
    <scope>NUCLEOTIDE SEQUENCE</scope>
    <source>
        <strain evidence="3">GKL-01</strain>
    </source>
</reference>
<dbReference type="AlphaFoldDB" id="A0AA95KK72"/>
<dbReference type="Pfam" id="PF04982">
    <property type="entry name" value="TM_HPP"/>
    <property type="match status" value="1"/>
</dbReference>
<feature type="transmembrane region" description="Helical" evidence="1">
    <location>
        <begin position="150"/>
        <end position="171"/>
    </location>
</feature>
<dbReference type="EMBL" id="CP124755">
    <property type="protein sequence ID" value="WGZ91082.1"/>
    <property type="molecule type" value="Genomic_DNA"/>
</dbReference>
<organism evidence="3">
    <name type="scientific">Candidatus Thiocaldithrix dubininis</name>
    <dbReference type="NCBI Taxonomy" id="3080823"/>
    <lineage>
        <taxon>Bacteria</taxon>
        <taxon>Pseudomonadati</taxon>
        <taxon>Pseudomonadota</taxon>
        <taxon>Gammaproteobacteria</taxon>
        <taxon>Thiotrichales</taxon>
        <taxon>Thiotrichaceae</taxon>
        <taxon>Candidatus Thiocaldithrix</taxon>
    </lineage>
</organism>
<sequence>MRQYLQAYFAKMRGGGKPSPHALNWRNALCSWLGSFVGIAAIAYLNSYSDLTQHDHFFLIGSFGATAVLLFGAPTAPFAQPRHVLGGHLVGAIIGVTLYQLLPEPLWLSTALTVSLSTVAMYLTRTLHPPGGGTALIAIIGSDKVHQLGYGYVLDPVLLGVVILLCIALLVNNLSPLRKYPSYW</sequence>
<dbReference type="KEGG" id="tdu:QJT80_01100"/>
<evidence type="ECO:0000259" key="2">
    <source>
        <dbReference type="Pfam" id="PF04982"/>
    </source>
</evidence>
<keyword evidence="1" id="KW-0812">Transmembrane</keyword>
<keyword evidence="1" id="KW-1133">Transmembrane helix</keyword>
<keyword evidence="1" id="KW-0472">Membrane</keyword>
<feature type="transmembrane region" description="Helical" evidence="1">
    <location>
        <begin position="82"/>
        <end position="99"/>
    </location>
</feature>
<evidence type="ECO:0000256" key="1">
    <source>
        <dbReference type="SAM" id="Phobius"/>
    </source>
</evidence>
<protein>
    <submittedName>
        <fullName evidence="3">HPP family protein</fullName>
    </submittedName>
</protein>
<accession>A0AA95KK72</accession>